<dbReference type="RefSeq" id="WP_377968194.1">
    <property type="nucleotide sequence ID" value="NZ_JBHZOL010000115.1"/>
</dbReference>
<comment type="caution">
    <text evidence="1">The sequence shown here is derived from an EMBL/GenBank/DDBJ whole genome shotgun (WGS) entry which is preliminary data.</text>
</comment>
<dbReference type="EMBL" id="JBHZOL010000115">
    <property type="protein sequence ID" value="MFE4108565.1"/>
    <property type="molecule type" value="Genomic_DNA"/>
</dbReference>
<organism evidence="1 2">
    <name type="scientific">Almyronema epifaneia S1</name>
    <dbReference type="NCBI Taxonomy" id="2991925"/>
    <lineage>
        <taxon>Bacteria</taxon>
        <taxon>Bacillati</taxon>
        <taxon>Cyanobacteriota</taxon>
        <taxon>Cyanophyceae</taxon>
        <taxon>Nodosilineales</taxon>
        <taxon>Nodosilineaceae</taxon>
        <taxon>Almyronema</taxon>
        <taxon>Almyronema epifaneia</taxon>
    </lineage>
</organism>
<evidence type="ECO:0000313" key="2">
    <source>
        <dbReference type="Proteomes" id="UP001600165"/>
    </source>
</evidence>
<protein>
    <submittedName>
        <fullName evidence="1">Uncharacterized protein</fullName>
    </submittedName>
</protein>
<gene>
    <name evidence="1" type="ORF">ACFVKH_19990</name>
</gene>
<proteinExistence type="predicted"/>
<reference evidence="1 2" key="1">
    <citation type="submission" date="2024-10" db="EMBL/GenBank/DDBJ databases">
        <authorList>
            <person name="Ratan Roy A."/>
            <person name="Morales Sandoval P.H."/>
            <person name="De Los Santos Villalobos S."/>
            <person name="Chakraborty S."/>
            <person name="Mukherjee J."/>
        </authorList>
    </citation>
    <scope>NUCLEOTIDE SEQUENCE [LARGE SCALE GENOMIC DNA]</scope>
    <source>
        <strain evidence="1 2">S1</strain>
    </source>
</reference>
<dbReference type="Proteomes" id="UP001600165">
    <property type="component" value="Unassembled WGS sequence"/>
</dbReference>
<name>A0ABW6ILW9_9CYAN</name>
<accession>A0ABW6ILW9</accession>
<keyword evidence="2" id="KW-1185">Reference proteome</keyword>
<sequence>MSLILPGTPEYNLTLSTALPPDWVEAANRLAGEYYFVAEAESGLLRPASADELEEYIYGGEYEERLENSEQYELLEEFLN</sequence>
<evidence type="ECO:0000313" key="1">
    <source>
        <dbReference type="EMBL" id="MFE4108565.1"/>
    </source>
</evidence>